<dbReference type="GO" id="GO:0016787">
    <property type="term" value="F:hydrolase activity"/>
    <property type="evidence" value="ECO:0007669"/>
    <property type="project" value="UniProtKB-KW"/>
</dbReference>
<dbReference type="InterPro" id="IPR050491">
    <property type="entry name" value="AmpC-like"/>
</dbReference>
<evidence type="ECO:0000256" key="1">
    <source>
        <dbReference type="SAM" id="SignalP"/>
    </source>
</evidence>
<keyword evidence="4" id="KW-1185">Reference proteome</keyword>
<dbReference type="Proteomes" id="UP000641386">
    <property type="component" value="Unassembled WGS sequence"/>
</dbReference>
<dbReference type="SUPFAM" id="SSF56601">
    <property type="entry name" value="beta-lactamase/transpeptidase-like"/>
    <property type="match status" value="1"/>
</dbReference>
<gene>
    <name evidence="3" type="ORF">GCM10014715_88600</name>
</gene>
<reference evidence="3" key="1">
    <citation type="journal article" date="2014" name="Int. J. Syst. Evol. Microbiol.">
        <title>Complete genome sequence of Corynebacterium casei LMG S-19264T (=DSM 44701T), isolated from a smear-ripened cheese.</title>
        <authorList>
            <consortium name="US DOE Joint Genome Institute (JGI-PGF)"/>
            <person name="Walter F."/>
            <person name="Albersmeier A."/>
            <person name="Kalinowski J."/>
            <person name="Ruckert C."/>
        </authorList>
    </citation>
    <scope>NUCLEOTIDE SEQUENCE</scope>
    <source>
        <strain evidence="3">JCM 3302</strain>
    </source>
</reference>
<protein>
    <submittedName>
        <fullName evidence="3">Serine hydrolase</fullName>
    </submittedName>
</protein>
<dbReference type="PANTHER" id="PTHR46825:SF7">
    <property type="entry name" value="D-ALANYL-D-ALANINE CARBOXYPEPTIDASE"/>
    <property type="match status" value="1"/>
</dbReference>
<dbReference type="Gene3D" id="3.40.710.10">
    <property type="entry name" value="DD-peptidase/beta-lactamase superfamily"/>
    <property type="match status" value="1"/>
</dbReference>
<proteinExistence type="predicted"/>
<feature type="domain" description="Beta-lactamase-related" evidence="2">
    <location>
        <begin position="49"/>
        <end position="342"/>
    </location>
</feature>
<name>A0A919AR20_9ACTN</name>
<reference evidence="3" key="2">
    <citation type="submission" date="2020-09" db="EMBL/GenBank/DDBJ databases">
        <authorList>
            <person name="Sun Q."/>
            <person name="Ohkuma M."/>
        </authorList>
    </citation>
    <scope>NUCLEOTIDE SEQUENCE</scope>
    <source>
        <strain evidence="3">JCM 3302</strain>
    </source>
</reference>
<sequence>MKHVHRALVTAATALAVIAVPAAVSAAPQETDRAGLQEQLDHVVATGAVGALAEVRDEHGVWRGTSGVAELGTSRPVPVGGKFRVGSITKTFVATVVLQLVDEGRLRLDDTVAKWLPGVVPNGQHITVRNLLSHTSGLYDYRLTLQMPPAPKFLVNRWRTWTAPELVQRAVANAPSFEPPGSAYKYSNTGYILLGQIIEQVTGRPYGEEIKARIIQPLHLRDISLPGTSPRIGEPHPHGYVPIEQADGTHLVDYTEMNPSVMGASGEIISTTKDLNHFIAALLNGRLLPGHLLDEMKTPGVESKKYGLGLAWQDTSCGVRVYGNDGDALAYQSWSFATEDGRRQATVALTPDFQVDTDDVVDALLDKGFCG</sequence>
<accession>A0A919AR20</accession>
<dbReference type="InterPro" id="IPR012338">
    <property type="entry name" value="Beta-lactam/transpept-like"/>
</dbReference>
<organism evidence="3 4">
    <name type="scientific">Streptomyces spiralis</name>
    <dbReference type="NCBI Taxonomy" id="66376"/>
    <lineage>
        <taxon>Bacteria</taxon>
        <taxon>Bacillati</taxon>
        <taxon>Actinomycetota</taxon>
        <taxon>Actinomycetes</taxon>
        <taxon>Kitasatosporales</taxon>
        <taxon>Streptomycetaceae</taxon>
        <taxon>Streptomyces</taxon>
    </lineage>
</organism>
<evidence type="ECO:0000259" key="2">
    <source>
        <dbReference type="Pfam" id="PF00144"/>
    </source>
</evidence>
<evidence type="ECO:0000313" key="4">
    <source>
        <dbReference type="Proteomes" id="UP000641386"/>
    </source>
</evidence>
<keyword evidence="3" id="KW-0378">Hydrolase</keyword>
<dbReference type="PANTHER" id="PTHR46825">
    <property type="entry name" value="D-ALANYL-D-ALANINE-CARBOXYPEPTIDASE/ENDOPEPTIDASE AMPH"/>
    <property type="match status" value="1"/>
</dbReference>
<comment type="caution">
    <text evidence="3">The sequence shown here is derived from an EMBL/GenBank/DDBJ whole genome shotgun (WGS) entry which is preliminary data.</text>
</comment>
<evidence type="ECO:0000313" key="3">
    <source>
        <dbReference type="EMBL" id="GHF20308.1"/>
    </source>
</evidence>
<feature type="chain" id="PRO_5037087849" evidence="1">
    <location>
        <begin position="27"/>
        <end position="371"/>
    </location>
</feature>
<dbReference type="AlphaFoldDB" id="A0A919AR20"/>
<feature type="signal peptide" evidence="1">
    <location>
        <begin position="1"/>
        <end position="26"/>
    </location>
</feature>
<dbReference type="EMBL" id="BNBC01000098">
    <property type="protein sequence ID" value="GHF20308.1"/>
    <property type="molecule type" value="Genomic_DNA"/>
</dbReference>
<dbReference type="Pfam" id="PF00144">
    <property type="entry name" value="Beta-lactamase"/>
    <property type="match status" value="1"/>
</dbReference>
<keyword evidence="1" id="KW-0732">Signal</keyword>
<dbReference type="InterPro" id="IPR001466">
    <property type="entry name" value="Beta-lactam-related"/>
</dbReference>
<dbReference type="RefSeq" id="WP_189908361.1">
    <property type="nucleotide sequence ID" value="NZ_BNBC01000098.1"/>
</dbReference>